<keyword evidence="6" id="KW-1185">Reference proteome</keyword>
<accession>A0A1G6SH51</accession>
<sequence length="311" mass="34896">MSNRGLSTAVRLARVGDRLTRPSRRKRQTKRKEASRLPPRVRRLIESQSYVQADEDDAFLRRPEMCGVRLQLDYWKTEERLQQLGIAHTVVVYGSTRVTSPARARKRLAAARRLAQADAGDAQQRELRVAKALLQRSIYYDVACKFGALVGHARATSKLPRLTVVTGGGPGIMEAANRGAFDAGAPTVGMNIALPREQFPNPYLTPELCFRFHYFAIRKLHLLERAKATVFFPGGYGTCDELFEVLTLLQTGKIAPIPVLLVGETWWRSVIDFDAMAEAGMIDPDDLALFRFCESAEEVWGAIRNWYGEAD</sequence>
<dbReference type="Gene3D" id="3.40.50.450">
    <property type="match status" value="1"/>
</dbReference>
<dbReference type="PANTHER" id="PTHR43393:SF3">
    <property type="entry name" value="LYSINE DECARBOXYLASE-LIKE PROTEIN"/>
    <property type="match status" value="1"/>
</dbReference>
<dbReference type="GO" id="GO:0005829">
    <property type="term" value="C:cytosol"/>
    <property type="evidence" value="ECO:0007669"/>
    <property type="project" value="TreeGrafter"/>
</dbReference>
<evidence type="ECO:0000256" key="1">
    <source>
        <dbReference type="ARBA" id="ARBA00000274"/>
    </source>
</evidence>
<comment type="catalytic activity">
    <reaction evidence="1">
        <text>AMP + H2O = D-ribose 5-phosphate + adenine</text>
        <dbReference type="Rhea" id="RHEA:20129"/>
        <dbReference type="ChEBI" id="CHEBI:15377"/>
        <dbReference type="ChEBI" id="CHEBI:16708"/>
        <dbReference type="ChEBI" id="CHEBI:78346"/>
        <dbReference type="ChEBI" id="CHEBI:456215"/>
        <dbReference type="EC" id="3.2.2.4"/>
    </reaction>
</comment>
<dbReference type="PANTHER" id="PTHR43393">
    <property type="entry name" value="CYTOKININ RIBOSIDE 5'-MONOPHOSPHATE PHOSPHORIBOHYDROLASE"/>
    <property type="match status" value="1"/>
</dbReference>
<evidence type="ECO:0000256" key="3">
    <source>
        <dbReference type="ARBA" id="ARBA00031983"/>
    </source>
</evidence>
<proteinExistence type="predicted"/>
<dbReference type="SUPFAM" id="SSF102405">
    <property type="entry name" value="MCP/YpsA-like"/>
    <property type="match status" value="1"/>
</dbReference>
<protein>
    <recommendedName>
        <fullName evidence="3">AMP nucleosidase</fullName>
        <ecNumber evidence="2">3.2.2.4</ecNumber>
    </recommendedName>
    <alternativeName>
        <fullName evidence="3">AMP nucleosidase</fullName>
    </alternativeName>
</protein>
<gene>
    <name evidence="5" type="ORF">SAMN05421548_11550</name>
</gene>
<dbReference type="OrthoDB" id="9801098at2"/>
<reference evidence="6" key="1">
    <citation type="submission" date="2016-09" db="EMBL/GenBank/DDBJ databases">
        <authorList>
            <person name="Varghese N."/>
            <person name="Submissions S."/>
        </authorList>
    </citation>
    <scope>NUCLEOTIDE SEQUENCE [LARGE SCALE GENOMIC DNA]</scope>
    <source>
        <strain evidence="6">TNe-862</strain>
    </source>
</reference>
<dbReference type="InterPro" id="IPR031100">
    <property type="entry name" value="LOG_fam"/>
</dbReference>
<dbReference type="RefSeq" id="WP_091998678.1">
    <property type="nucleotide sequence ID" value="NZ_FMYQ01000015.1"/>
</dbReference>
<feature type="region of interest" description="Disordered" evidence="4">
    <location>
        <begin position="1"/>
        <end position="38"/>
    </location>
</feature>
<dbReference type="AlphaFoldDB" id="A0A1G6SH51"/>
<evidence type="ECO:0000313" key="5">
    <source>
        <dbReference type="EMBL" id="SDD15487.1"/>
    </source>
</evidence>
<dbReference type="Proteomes" id="UP000198908">
    <property type="component" value="Unassembled WGS sequence"/>
</dbReference>
<dbReference type="EC" id="3.2.2.4" evidence="2"/>
<dbReference type="EMBL" id="FMYQ01000015">
    <property type="protein sequence ID" value="SDD15487.1"/>
    <property type="molecule type" value="Genomic_DNA"/>
</dbReference>
<dbReference type="STRING" id="416944.SAMN05421548_11550"/>
<evidence type="ECO:0000313" key="6">
    <source>
        <dbReference type="Proteomes" id="UP000198908"/>
    </source>
</evidence>
<evidence type="ECO:0000256" key="2">
    <source>
        <dbReference type="ARBA" id="ARBA00011985"/>
    </source>
</evidence>
<feature type="compositionally biased region" description="Basic residues" evidence="4">
    <location>
        <begin position="21"/>
        <end position="30"/>
    </location>
</feature>
<evidence type="ECO:0000256" key="4">
    <source>
        <dbReference type="SAM" id="MobiDB-lite"/>
    </source>
</evidence>
<dbReference type="GO" id="GO:0008714">
    <property type="term" value="F:AMP nucleosidase activity"/>
    <property type="evidence" value="ECO:0007669"/>
    <property type="project" value="UniProtKB-EC"/>
</dbReference>
<dbReference type="InterPro" id="IPR052341">
    <property type="entry name" value="LOG_family_nucleotidases"/>
</dbReference>
<organism evidence="5 6">
    <name type="scientific">Paraburkholderia lycopersici</name>
    <dbReference type="NCBI Taxonomy" id="416944"/>
    <lineage>
        <taxon>Bacteria</taxon>
        <taxon>Pseudomonadati</taxon>
        <taxon>Pseudomonadota</taxon>
        <taxon>Betaproteobacteria</taxon>
        <taxon>Burkholderiales</taxon>
        <taxon>Burkholderiaceae</taxon>
        <taxon>Paraburkholderia</taxon>
    </lineage>
</organism>
<name>A0A1G6SH51_9BURK</name>
<dbReference type="Pfam" id="PF03641">
    <property type="entry name" value="Lysine_decarbox"/>
    <property type="match status" value="1"/>
</dbReference>